<name>A0ABW6T120_9ACTN</name>
<dbReference type="SUPFAM" id="SSF51735">
    <property type="entry name" value="NAD(P)-binding Rossmann-fold domains"/>
    <property type="match status" value="1"/>
</dbReference>
<dbReference type="Proteomes" id="UP001602013">
    <property type="component" value="Unassembled WGS sequence"/>
</dbReference>
<dbReference type="InterPro" id="IPR016040">
    <property type="entry name" value="NAD(P)-bd_dom"/>
</dbReference>
<dbReference type="InterPro" id="IPR051606">
    <property type="entry name" value="Polyketide_Oxido-like"/>
</dbReference>
<reference evidence="2 3" key="1">
    <citation type="submission" date="2024-10" db="EMBL/GenBank/DDBJ databases">
        <title>The Natural Products Discovery Center: Release of the First 8490 Sequenced Strains for Exploring Actinobacteria Biosynthetic Diversity.</title>
        <authorList>
            <person name="Kalkreuter E."/>
            <person name="Kautsar S.A."/>
            <person name="Yang D."/>
            <person name="Bader C.D."/>
            <person name="Teijaro C.N."/>
            <person name="Fluegel L."/>
            <person name="Davis C.M."/>
            <person name="Simpson J.R."/>
            <person name="Lauterbach L."/>
            <person name="Steele A.D."/>
            <person name="Gui C."/>
            <person name="Meng S."/>
            <person name="Li G."/>
            <person name="Viehrig K."/>
            <person name="Ye F."/>
            <person name="Su P."/>
            <person name="Kiefer A.F."/>
            <person name="Nichols A."/>
            <person name="Cepeda A.J."/>
            <person name="Yan W."/>
            <person name="Fan B."/>
            <person name="Jiang Y."/>
            <person name="Adhikari A."/>
            <person name="Zheng C.-J."/>
            <person name="Schuster L."/>
            <person name="Cowan T.M."/>
            <person name="Smanski M.J."/>
            <person name="Chevrette M.G."/>
            <person name="De Carvalho L.P.S."/>
            <person name="Shen B."/>
        </authorList>
    </citation>
    <scope>NUCLEOTIDE SEQUENCE [LARGE SCALE GENOMIC DNA]</scope>
    <source>
        <strain evidence="2 3">NPDC002173</strain>
    </source>
</reference>
<evidence type="ECO:0000259" key="1">
    <source>
        <dbReference type="Pfam" id="PF13460"/>
    </source>
</evidence>
<protein>
    <submittedName>
        <fullName evidence="2">NAD(P)-dependent oxidoreductase</fullName>
    </submittedName>
</protein>
<proteinExistence type="predicted"/>
<evidence type="ECO:0000313" key="2">
    <source>
        <dbReference type="EMBL" id="MFF3670976.1"/>
    </source>
</evidence>
<sequence length="212" mass="22560">MNVTLIGSTGRTGRHVLAEALRRGHRVTACTRNAAALPENVEPHTVVEGDGRDPDKMRAAVAGADVVISIINGGDSHDPHRAAQATRTVIQAMAETGARRLVVTTPYPIVARRPYLLMGLLRRLLATQYADARDLEQAVAASGLDWTVSRLTRLTDRPATGSVLVNRGLLAKPRALTRADVATALLDIAQDDGLYRVAVNVCGGNARPHSGP</sequence>
<dbReference type="Gene3D" id="3.40.50.720">
    <property type="entry name" value="NAD(P)-binding Rossmann-like Domain"/>
    <property type="match status" value="1"/>
</dbReference>
<dbReference type="RefSeq" id="WP_387417177.1">
    <property type="nucleotide sequence ID" value="NZ_JBIASD010000038.1"/>
</dbReference>
<accession>A0ABW6T120</accession>
<feature type="domain" description="NAD(P)-binding" evidence="1">
    <location>
        <begin position="7"/>
        <end position="191"/>
    </location>
</feature>
<dbReference type="PANTHER" id="PTHR43355:SF2">
    <property type="entry name" value="FLAVIN REDUCTASE (NADPH)"/>
    <property type="match status" value="1"/>
</dbReference>
<dbReference type="InterPro" id="IPR036291">
    <property type="entry name" value="NAD(P)-bd_dom_sf"/>
</dbReference>
<comment type="caution">
    <text evidence="2">The sequence shown here is derived from an EMBL/GenBank/DDBJ whole genome shotgun (WGS) entry which is preliminary data.</text>
</comment>
<dbReference type="EMBL" id="JBIASD010000038">
    <property type="protein sequence ID" value="MFF3670976.1"/>
    <property type="molecule type" value="Genomic_DNA"/>
</dbReference>
<organism evidence="2 3">
    <name type="scientific">Microtetraspora malaysiensis</name>
    <dbReference type="NCBI Taxonomy" id="161358"/>
    <lineage>
        <taxon>Bacteria</taxon>
        <taxon>Bacillati</taxon>
        <taxon>Actinomycetota</taxon>
        <taxon>Actinomycetes</taxon>
        <taxon>Streptosporangiales</taxon>
        <taxon>Streptosporangiaceae</taxon>
        <taxon>Microtetraspora</taxon>
    </lineage>
</organism>
<evidence type="ECO:0000313" key="3">
    <source>
        <dbReference type="Proteomes" id="UP001602013"/>
    </source>
</evidence>
<dbReference type="Pfam" id="PF13460">
    <property type="entry name" value="NAD_binding_10"/>
    <property type="match status" value="1"/>
</dbReference>
<dbReference type="PANTHER" id="PTHR43355">
    <property type="entry name" value="FLAVIN REDUCTASE (NADPH)"/>
    <property type="match status" value="1"/>
</dbReference>
<gene>
    <name evidence="2" type="ORF">ACFYXI_35860</name>
</gene>
<keyword evidence="3" id="KW-1185">Reference proteome</keyword>